<sequence>MTCLSGTLAFLVLFSCQTVWIDIGSEKDGALIMICPGQDFKRPRSSALRIGTGGFAAAVRERCLPLRAGKVILATRLRHLAHENVQITLRSSDYRIMSVGRVGRLRPPKTADLAPVSGFPDRLPGPLKATWLKRRSRSTVTSVFLVTIALWAYTAVGPRDNGKQQVGYSGFKP</sequence>
<proteinExistence type="predicted"/>
<accession>A0AAD9D2K7</accession>
<dbReference type="AlphaFoldDB" id="A0AAD9D2K7"/>
<evidence type="ECO:0000313" key="2">
    <source>
        <dbReference type="EMBL" id="KAK1730825.1"/>
    </source>
</evidence>
<dbReference type="EMBL" id="JAHMHS010000005">
    <property type="protein sequence ID" value="KAK1730825.1"/>
    <property type="molecule type" value="Genomic_DNA"/>
</dbReference>
<feature type="signal peptide" evidence="1">
    <location>
        <begin position="1"/>
        <end position="18"/>
    </location>
</feature>
<gene>
    <name evidence="2" type="ORF">BDZ83DRAFT_341749</name>
</gene>
<dbReference type="GeneID" id="85386358"/>
<dbReference type="RefSeq" id="XP_060370880.1">
    <property type="nucleotide sequence ID" value="XM_060502459.1"/>
</dbReference>
<comment type="caution">
    <text evidence="2">The sequence shown here is derived from an EMBL/GenBank/DDBJ whole genome shotgun (WGS) entry which is preliminary data.</text>
</comment>
<name>A0AAD9D2K7_GLOAC</name>
<protein>
    <submittedName>
        <fullName evidence="2">Uncharacterized protein</fullName>
    </submittedName>
</protein>
<reference evidence="2" key="1">
    <citation type="submission" date="2021-12" db="EMBL/GenBank/DDBJ databases">
        <title>Comparative genomics, transcriptomics and evolutionary studies reveal genomic signatures of adaptation to plant cell wall in hemibiotrophic fungi.</title>
        <authorList>
            <consortium name="DOE Joint Genome Institute"/>
            <person name="Baroncelli R."/>
            <person name="Diaz J.F."/>
            <person name="Benocci T."/>
            <person name="Peng M."/>
            <person name="Battaglia E."/>
            <person name="Haridas S."/>
            <person name="Andreopoulos W."/>
            <person name="Labutti K."/>
            <person name="Pangilinan J."/>
            <person name="Floch G.L."/>
            <person name="Makela M.R."/>
            <person name="Henrissat B."/>
            <person name="Grigoriev I.V."/>
            <person name="Crouch J.A."/>
            <person name="De Vries R.P."/>
            <person name="Sukno S.A."/>
            <person name="Thon M.R."/>
        </authorList>
    </citation>
    <scope>NUCLEOTIDE SEQUENCE</scope>
    <source>
        <strain evidence="2">CBS 112980</strain>
    </source>
</reference>
<feature type="chain" id="PRO_5042168491" evidence="1">
    <location>
        <begin position="19"/>
        <end position="173"/>
    </location>
</feature>
<keyword evidence="1" id="KW-0732">Signal</keyword>
<organism evidence="2 3">
    <name type="scientific">Glomerella acutata</name>
    <name type="common">Colletotrichum acutatum</name>
    <dbReference type="NCBI Taxonomy" id="27357"/>
    <lineage>
        <taxon>Eukaryota</taxon>
        <taxon>Fungi</taxon>
        <taxon>Dikarya</taxon>
        <taxon>Ascomycota</taxon>
        <taxon>Pezizomycotina</taxon>
        <taxon>Sordariomycetes</taxon>
        <taxon>Hypocreomycetidae</taxon>
        <taxon>Glomerellales</taxon>
        <taxon>Glomerellaceae</taxon>
        <taxon>Colletotrichum</taxon>
        <taxon>Colletotrichum acutatum species complex</taxon>
    </lineage>
</organism>
<evidence type="ECO:0000313" key="3">
    <source>
        <dbReference type="Proteomes" id="UP001244207"/>
    </source>
</evidence>
<keyword evidence="3" id="KW-1185">Reference proteome</keyword>
<evidence type="ECO:0000256" key="1">
    <source>
        <dbReference type="SAM" id="SignalP"/>
    </source>
</evidence>
<dbReference type="Proteomes" id="UP001244207">
    <property type="component" value="Unassembled WGS sequence"/>
</dbReference>